<evidence type="ECO:0000259" key="1">
    <source>
        <dbReference type="Pfam" id="PF03184"/>
    </source>
</evidence>
<dbReference type="AlphaFoldDB" id="D8Q3C0"/>
<keyword evidence="3" id="KW-1185">Reference proteome</keyword>
<evidence type="ECO:0000313" key="2">
    <source>
        <dbReference type="EMBL" id="EFI97662.1"/>
    </source>
</evidence>
<dbReference type="VEuPathDB" id="FungiDB:SCHCODRAFT_01088127"/>
<protein>
    <recommendedName>
        <fullName evidence="1">DDE-1 domain-containing protein</fullName>
    </recommendedName>
</protein>
<dbReference type="OMA" id="HQDMINE"/>
<dbReference type="Proteomes" id="UP000007431">
    <property type="component" value="Unassembled WGS sequence"/>
</dbReference>
<gene>
    <name evidence="2" type="ORF">SCHCODRAFT_107772</name>
</gene>
<feature type="non-terminal residue" evidence="2">
    <location>
        <position position="134"/>
    </location>
</feature>
<dbReference type="eggNOG" id="ENOG502SAWU">
    <property type="taxonomic scope" value="Eukaryota"/>
</dbReference>
<dbReference type="RefSeq" id="XP_003032565.1">
    <property type="nucleotide sequence ID" value="XM_003032519.1"/>
</dbReference>
<proteinExistence type="predicted"/>
<dbReference type="Pfam" id="PF03184">
    <property type="entry name" value="DDE_1"/>
    <property type="match status" value="1"/>
</dbReference>
<dbReference type="KEGG" id="scm:SCHCO_01088127"/>
<dbReference type="EMBL" id="GL377305">
    <property type="protein sequence ID" value="EFI97662.1"/>
    <property type="molecule type" value="Genomic_DNA"/>
</dbReference>
<sequence>MKLYVNDILVPYFSQAKKELGLPETQRSIWRIDCWSVHCSEEFLTWMKTNHTNITIIFVPSGCTGIFQPLDVGIQRVLKHSMRKAAHKDLVKEASEQIEAATSGVKLDTRLPVLRDYAVRWMVQAYHDITPELR</sequence>
<feature type="domain" description="DDE-1" evidence="1">
    <location>
        <begin position="36"/>
        <end position="132"/>
    </location>
</feature>
<organism evidence="3">
    <name type="scientific">Schizophyllum commune (strain H4-8 / FGSC 9210)</name>
    <name type="common">Split gill fungus</name>
    <dbReference type="NCBI Taxonomy" id="578458"/>
    <lineage>
        <taxon>Eukaryota</taxon>
        <taxon>Fungi</taxon>
        <taxon>Dikarya</taxon>
        <taxon>Basidiomycota</taxon>
        <taxon>Agaricomycotina</taxon>
        <taxon>Agaricomycetes</taxon>
        <taxon>Agaricomycetidae</taxon>
        <taxon>Agaricales</taxon>
        <taxon>Schizophyllaceae</taxon>
        <taxon>Schizophyllum</taxon>
    </lineage>
</organism>
<reference evidence="2 3" key="1">
    <citation type="journal article" date="2010" name="Nat. Biotechnol.">
        <title>Genome sequence of the model mushroom Schizophyllum commune.</title>
        <authorList>
            <person name="Ohm R.A."/>
            <person name="de Jong J.F."/>
            <person name="Lugones L.G."/>
            <person name="Aerts A."/>
            <person name="Kothe E."/>
            <person name="Stajich J.E."/>
            <person name="de Vries R.P."/>
            <person name="Record E."/>
            <person name="Levasseur A."/>
            <person name="Baker S.E."/>
            <person name="Bartholomew K.A."/>
            <person name="Coutinho P.M."/>
            <person name="Erdmann S."/>
            <person name="Fowler T.J."/>
            <person name="Gathman A.C."/>
            <person name="Lombard V."/>
            <person name="Henrissat B."/>
            <person name="Knabe N."/>
            <person name="Kuees U."/>
            <person name="Lilly W.W."/>
            <person name="Lindquist E."/>
            <person name="Lucas S."/>
            <person name="Magnuson J.K."/>
            <person name="Piumi F."/>
            <person name="Raudaskoski M."/>
            <person name="Salamov A."/>
            <person name="Schmutz J."/>
            <person name="Schwarze F.W.M.R."/>
            <person name="vanKuyk P.A."/>
            <person name="Horton J.S."/>
            <person name="Grigoriev I.V."/>
            <person name="Woesten H.A.B."/>
        </authorList>
    </citation>
    <scope>NUCLEOTIDE SEQUENCE [LARGE SCALE GENOMIC DNA]</scope>
    <source>
        <strain evidence="3">H4-8 / FGSC 9210</strain>
    </source>
</reference>
<dbReference type="InParanoid" id="D8Q3C0"/>
<dbReference type="GeneID" id="9595209"/>
<dbReference type="HOGENOM" id="CLU_046752_5_0_1"/>
<dbReference type="GO" id="GO:0003676">
    <property type="term" value="F:nucleic acid binding"/>
    <property type="evidence" value="ECO:0007669"/>
    <property type="project" value="InterPro"/>
</dbReference>
<dbReference type="InterPro" id="IPR004875">
    <property type="entry name" value="DDE_SF_endonuclease_dom"/>
</dbReference>
<name>D8Q3C0_SCHCM</name>
<accession>D8Q3C0</accession>
<evidence type="ECO:0000313" key="3">
    <source>
        <dbReference type="Proteomes" id="UP000007431"/>
    </source>
</evidence>
<dbReference type="OrthoDB" id="3257623at2759"/>